<reference evidence="4" key="1">
    <citation type="journal article" date="2020" name="Stud. Mycol.">
        <title>101 Dothideomycetes genomes: a test case for predicting lifestyles and emergence of pathogens.</title>
        <authorList>
            <person name="Haridas S."/>
            <person name="Albert R."/>
            <person name="Binder M."/>
            <person name="Bloem J."/>
            <person name="Labutti K."/>
            <person name="Salamov A."/>
            <person name="Andreopoulos B."/>
            <person name="Baker S."/>
            <person name="Barry K."/>
            <person name="Bills G."/>
            <person name="Bluhm B."/>
            <person name="Cannon C."/>
            <person name="Castanera R."/>
            <person name="Culley D."/>
            <person name="Daum C."/>
            <person name="Ezra D."/>
            <person name="Gonzalez J."/>
            <person name="Henrissat B."/>
            <person name="Kuo A."/>
            <person name="Liang C."/>
            <person name="Lipzen A."/>
            <person name="Lutzoni F."/>
            <person name="Magnuson J."/>
            <person name="Mondo S."/>
            <person name="Nolan M."/>
            <person name="Ohm R."/>
            <person name="Pangilinan J."/>
            <person name="Park H.-J."/>
            <person name="Ramirez L."/>
            <person name="Alfaro M."/>
            <person name="Sun H."/>
            <person name="Tritt A."/>
            <person name="Yoshinaga Y."/>
            <person name="Zwiers L.-H."/>
            <person name="Turgeon B."/>
            <person name="Goodwin S."/>
            <person name="Spatafora J."/>
            <person name="Crous P."/>
            <person name="Grigoriev I."/>
        </authorList>
    </citation>
    <scope>NUCLEOTIDE SEQUENCE</scope>
    <source>
        <strain evidence="4">CBS 101060</strain>
    </source>
</reference>
<organism evidence="4 5">
    <name type="scientific">Patellaria atrata CBS 101060</name>
    <dbReference type="NCBI Taxonomy" id="1346257"/>
    <lineage>
        <taxon>Eukaryota</taxon>
        <taxon>Fungi</taxon>
        <taxon>Dikarya</taxon>
        <taxon>Ascomycota</taxon>
        <taxon>Pezizomycotina</taxon>
        <taxon>Dothideomycetes</taxon>
        <taxon>Dothideomycetes incertae sedis</taxon>
        <taxon>Patellariales</taxon>
        <taxon>Patellariaceae</taxon>
        <taxon>Patellaria</taxon>
    </lineage>
</organism>
<dbReference type="PANTHER" id="PTHR45910">
    <property type="entry name" value="N-ALPHA-ACETYLTRANSFERASE 20"/>
    <property type="match status" value="1"/>
</dbReference>
<name>A0A9P4SA71_9PEZI</name>
<dbReference type="PROSITE" id="PS51186">
    <property type="entry name" value="GNAT"/>
    <property type="match status" value="1"/>
</dbReference>
<dbReference type="CDD" id="cd04301">
    <property type="entry name" value="NAT_SF"/>
    <property type="match status" value="1"/>
</dbReference>
<keyword evidence="2" id="KW-0012">Acyltransferase</keyword>
<dbReference type="Gene3D" id="3.40.630.30">
    <property type="match status" value="1"/>
</dbReference>
<dbReference type="Proteomes" id="UP000799429">
    <property type="component" value="Unassembled WGS sequence"/>
</dbReference>
<dbReference type="InterPro" id="IPR016181">
    <property type="entry name" value="Acyl_CoA_acyltransferase"/>
</dbReference>
<feature type="domain" description="N-acetyltransferase" evidence="3">
    <location>
        <begin position="2"/>
        <end position="168"/>
    </location>
</feature>
<sequence length="191" mass="22450">MCSTRPMKCSDLFKINKCNLDPLVETYNIGFYLEYLTRWPMLCQVIENMHGQIEGYILAKTEASPFPPNPSPYDPKTCRNPNYLPWHGHVTALTVAPEFRRQGHARTLTAALERACERENCWFVDLFVRVDNHTAIAMYRKMGYTVYRRVVGYYNDDTDAFDMRKPLSRDKDKLHIRKDGEEFRVEPSDVW</sequence>
<comment type="caution">
    <text evidence="4">The sequence shown here is derived from an EMBL/GenBank/DDBJ whole genome shotgun (WGS) entry which is preliminary data.</text>
</comment>
<dbReference type="AlphaFoldDB" id="A0A9P4SA71"/>
<evidence type="ECO:0000259" key="3">
    <source>
        <dbReference type="PROSITE" id="PS51186"/>
    </source>
</evidence>
<gene>
    <name evidence="4" type="ORF">M501DRAFT_995131</name>
</gene>
<dbReference type="EMBL" id="MU006098">
    <property type="protein sequence ID" value="KAF2837888.1"/>
    <property type="molecule type" value="Genomic_DNA"/>
</dbReference>
<dbReference type="OrthoDB" id="10264728at2759"/>
<dbReference type="SUPFAM" id="SSF55729">
    <property type="entry name" value="Acyl-CoA N-acyltransferases (Nat)"/>
    <property type="match status" value="1"/>
</dbReference>
<accession>A0A9P4SA71</accession>
<dbReference type="GO" id="GO:0004596">
    <property type="term" value="F:protein-N-terminal amino-acid acetyltransferase activity"/>
    <property type="evidence" value="ECO:0007669"/>
    <property type="project" value="TreeGrafter"/>
</dbReference>
<dbReference type="PANTHER" id="PTHR45910:SF1">
    <property type="entry name" value="N-ALPHA-ACETYLTRANSFERASE 20"/>
    <property type="match status" value="1"/>
</dbReference>
<proteinExistence type="predicted"/>
<dbReference type="InterPro" id="IPR000182">
    <property type="entry name" value="GNAT_dom"/>
</dbReference>
<keyword evidence="1" id="KW-0808">Transferase</keyword>
<dbReference type="Pfam" id="PF00583">
    <property type="entry name" value="Acetyltransf_1"/>
    <property type="match status" value="1"/>
</dbReference>
<dbReference type="InterPro" id="IPR051646">
    <property type="entry name" value="NatB_acetyltransferase_subunit"/>
</dbReference>
<evidence type="ECO:0000313" key="4">
    <source>
        <dbReference type="EMBL" id="KAF2837888.1"/>
    </source>
</evidence>
<evidence type="ECO:0000313" key="5">
    <source>
        <dbReference type="Proteomes" id="UP000799429"/>
    </source>
</evidence>
<evidence type="ECO:0000256" key="2">
    <source>
        <dbReference type="ARBA" id="ARBA00023315"/>
    </source>
</evidence>
<protein>
    <submittedName>
        <fullName evidence="4">Acyl-CoA N-acyltransferase</fullName>
    </submittedName>
</protein>
<dbReference type="GO" id="GO:0031416">
    <property type="term" value="C:NatB complex"/>
    <property type="evidence" value="ECO:0007669"/>
    <property type="project" value="TreeGrafter"/>
</dbReference>
<keyword evidence="5" id="KW-1185">Reference proteome</keyword>
<evidence type="ECO:0000256" key="1">
    <source>
        <dbReference type="ARBA" id="ARBA00022679"/>
    </source>
</evidence>